<accession>A0A8S1YCN0</accession>
<comment type="caution">
    <text evidence="4">The sequence shown here is derived from an EMBL/GenBank/DDBJ whole genome shotgun (WGS) entry which is preliminary data.</text>
</comment>
<evidence type="ECO:0000313" key="4">
    <source>
        <dbReference type="EMBL" id="CAD8210547.1"/>
    </source>
</evidence>
<proteinExistence type="predicted"/>
<dbReference type="InterPro" id="IPR051510">
    <property type="entry name" value="SKI8"/>
</dbReference>
<evidence type="ECO:0000256" key="1">
    <source>
        <dbReference type="ARBA" id="ARBA00022574"/>
    </source>
</evidence>
<organism evidence="4 5">
    <name type="scientific">Paramecium octaurelia</name>
    <dbReference type="NCBI Taxonomy" id="43137"/>
    <lineage>
        <taxon>Eukaryota</taxon>
        <taxon>Sar</taxon>
        <taxon>Alveolata</taxon>
        <taxon>Ciliophora</taxon>
        <taxon>Intramacronucleata</taxon>
        <taxon>Oligohymenophorea</taxon>
        <taxon>Peniculida</taxon>
        <taxon>Parameciidae</taxon>
        <taxon>Paramecium</taxon>
    </lineage>
</organism>
<dbReference type="PANTHER" id="PTHR44090">
    <property type="entry name" value="WD REPEAT-CONTAINING PROTEIN 61"/>
    <property type="match status" value="1"/>
</dbReference>
<dbReference type="PROSITE" id="PS50082">
    <property type="entry name" value="WD_REPEATS_2"/>
    <property type="match status" value="1"/>
</dbReference>
<dbReference type="PANTHER" id="PTHR44090:SF1">
    <property type="entry name" value="SUPERKILLER COMPLEX PROTEIN 8"/>
    <property type="match status" value="1"/>
</dbReference>
<protein>
    <submittedName>
        <fullName evidence="4">Uncharacterized protein</fullName>
    </submittedName>
</protein>
<evidence type="ECO:0000256" key="2">
    <source>
        <dbReference type="ARBA" id="ARBA00022737"/>
    </source>
</evidence>
<feature type="repeat" description="WD" evidence="3">
    <location>
        <begin position="366"/>
        <end position="407"/>
    </location>
</feature>
<dbReference type="InterPro" id="IPR001680">
    <property type="entry name" value="WD40_rpt"/>
</dbReference>
<gene>
    <name evidence="4" type="ORF">POCTA_138.1.T1510074</name>
</gene>
<dbReference type="Proteomes" id="UP000683925">
    <property type="component" value="Unassembled WGS sequence"/>
</dbReference>
<keyword evidence="1 3" id="KW-0853">WD repeat</keyword>
<reference evidence="4" key="1">
    <citation type="submission" date="2021-01" db="EMBL/GenBank/DDBJ databases">
        <authorList>
            <consortium name="Genoscope - CEA"/>
            <person name="William W."/>
        </authorList>
    </citation>
    <scope>NUCLEOTIDE SEQUENCE</scope>
</reference>
<name>A0A8S1YCN0_PAROT</name>
<dbReference type="AlphaFoldDB" id="A0A8S1YCN0"/>
<dbReference type="OrthoDB" id="286031at2759"/>
<sequence length="1156" mass="136584">MDEVLSQISNQVYEFDTLGLVQQYIFELSEHFKENHNAQVDIQQFVIFFINKTDEQGIEGLILISKLIELYQDILSQQNEKILKLKHITDYLISSQEICSEYFNAKFLPSQNNKFQLTRRVLTDIEIQPPEILGLNPSMLRRLQTQLKIENIHMNNQIIYGIKGDNDMFLILQFCESVCMLHEFQFKKMLQPRNMIDGNFVVYGYYSTRQQRLGVVLRNNTLIFWEKRDNYQYDYQIETQLELQLISYLEIQDQWITSANTSLQIWNLEQGKYQNVQNQVFSGGIIQLLEVMHLQMLLVASNPNIISCWDMFEQKFLFKFQVSHQILYQIVCSRQFQLIFTIGFNNYISCYELHAQYNDYNLKCQLVGHSSTVQCIEHIEQTALLISIDNKNVVILWDIRSQQQTQTINLQTRILTKQLMFYCNKLCLVANMLQTLNFEKQLHLNKQIRLLQVIYDQWNKRNIIITKADIRIQDIINGNIQYILSDFQNEISASCLIEHGYSIIIGTVEGDLYKVSLKHGQILEKWESFYQDEILSIQYDEAYKILHVVSIQGILKCLPLTQLNVCKDNIYKDKWAIRQLSVNILISMCQLSIAQGLLAVSYEDFIQIWNLEYYCVSIQIQLEDNATVTSMIFCDSLPLLIIGTNQADIFIFQLVQKNDKLQCTLEGHFNIVKAVLIQKLKSVYPDRISIMSNLFSKTSLELIELYDEGDEQIEVKRLFNNKYKLMTHGSFASRLLVQFHQEELKLYIATNRGSALVFNLTQLLEKKNVAKKLDQINQRPNYNPYRVVYNKLQGNFIDNYQIVQNRLIKDQFKKRESKFEQSSKIKQKFRNSLIRFSILKGLKDNPELDITHTFKDSIFSFDEQLETADQIHNDMIIQLNFLYIDPYEILFRKKTQLLISGCIDDTVKVFTTDFIQICEFSIHNPLPFQWQSLLNEKNKVKATILFSFELLQQILPQLSQEKRKAYEIENMLKQNSIKHINKNYKLSNILQKKEPIGNQQKLKDSFLNKRKISLCNNMKMPQLSPKLPPSLRYYDEKIKQSKYQQEIHEQDLLNQQNQQKRQQGIQIEQQRQQKKEILDYLTPETNMNPKMFEDFSIQALSARLKTESRTHQSKITKTTNDTKRTFTRQSLDFFDYAEKKEMLTTRKDNIMTFTRF</sequence>
<dbReference type="OMA" id="TRKDNIM"/>
<dbReference type="GO" id="GO:0016593">
    <property type="term" value="C:Cdc73/Paf1 complex"/>
    <property type="evidence" value="ECO:0007669"/>
    <property type="project" value="TreeGrafter"/>
</dbReference>
<evidence type="ECO:0000256" key="3">
    <source>
        <dbReference type="PROSITE-ProRule" id="PRU00221"/>
    </source>
</evidence>
<dbReference type="EMBL" id="CAJJDP010000153">
    <property type="protein sequence ID" value="CAD8210547.1"/>
    <property type="molecule type" value="Genomic_DNA"/>
</dbReference>
<keyword evidence="2" id="KW-0677">Repeat</keyword>
<keyword evidence="5" id="KW-1185">Reference proteome</keyword>
<evidence type="ECO:0000313" key="5">
    <source>
        <dbReference type="Proteomes" id="UP000683925"/>
    </source>
</evidence>